<proteinExistence type="predicted"/>
<evidence type="ECO:0000313" key="1">
    <source>
        <dbReference type="EMBL" id="PPU72145.1"/>
    </source>
</evidence>
<feature type="non-terminal residue" evidence="1">
    <location>
        <position position="1"/>
    </location>
</feature>
<dbReference type="EMBL" id="MDED01000055">
    <property type="protein sequence ID" value="PPU72145.1"/>
    <property type="molecule type" value="Genomic_DNA"/>
</dbReference>
<name>A0A2S7DE84_9XANT</name>
<evidence type="ECO:0000313" key="2">
    <source>
        <dbReference type="Proteomes" id="UP000239561"/>
    </source>
</evidence>
<protein>
    <submittedName>
        <fullName evidence="1">Uncharacterized protein</fullName>
    </submittedName>
</protein>
<comment type="caution">
    <text evidence="1">The sequence shown here is derived from an EMBL/GenBank/DDBJ whole genome shotgun (WGS) entry which is preliminary data.</text>
</comment>
<organism evidence="1 2">
    <name type="scientific">Xanthomonas cucurbitae</name>
    <dbReference type="NCBI Taxonomy" id="56453"/>
    <lineage>
        <taxon>Bacteria</taxon>
        <taxon>Pseudomonadati</taxon>
        <taxon>Pseudomonadota</taxon>
        <taxon>Gammaproteobacteria</taxon>
        <taxon>Lysobacterales</taxon>
        <taxon>Lysobacteraceae</taxon>
        <taxon>Xanthomonas</taxon>
    </lineage>
</organism>
<dbReference type="AlphaFoldDB" id="A0A2S7DE84"/>
<reference evidence="1 2" key="1">
    <citation type="submission" date="2016-08" db="EMBL/GenBank/DDBJ databases">
        <authorList>
            <person name="Seilhamer J.J."/>
        </authorList>
    </citation>
    <scope>NUCLEOTIDE SEQUENCE [LARGE SCALE GENOMIC DNA]</scope>
    <source>
        <strain evidence="1 2">CFBP2542</strain>
    </source>
</reference>
<accession>A0A2S7DE84</accession>
<dbReference type="Proteomes" id="UP000239561">
    <property type="component" value="Unassembled WGS sequence"/>
</dbReference>
<gene>
    <name evidence="1" type="ORF">XcuCFBP2542_17640</name>
</gene>
<sequence>AARARAAAADVRADVQEAARHVEITSCGGRPCIKLDKRTPTWKSQGSEYILVDAPSNHPTRQRP</sequence>